<accession>A0A444XXM9</accession>
<protein>
    <submittedName>
        <fullName evidence="1">Uncharacterized protein</fullName>
    </submittedName>
</protein>
<reference evidence="1 2" key="1">
    <citation type="submission" date="2019-01" db="EMBL/GenBank/DDBJ databases">
        <title>Sequencing of cultivated peanut Arachis hypogaea provides insights into genome evolution and oil improvement.</title>
        <authorList>
            <person name="Chen X."/>
        </authorList>
    </citation>
    <scope>NUCLEOTIDE SEQUENCE [LARGE SCALE GENOMIC DNA]</scope>
    <source>
        <strain evidence="2">cv. Fuhuasheng</strain>
        <tissue evidence="1">Leaves</tissue>
    </source>
</reference>
<keyword evidence="2" id="KW-1185">Reference proteome</keyword>
<evidence type="ECO:0000313" key="2">
    <source>
        <dbReference type="Proteomes" id="UP000289738"/>
    </source>
</evidence>
<proteinExistence type="predicted"/>
<name>A0A444XXM9_ARAHY</name>
<organism evidence="1 2">
    <name type="scientific">Arachis hypogaea</name>
    <name type="common">Peanut</name>
    <dbReference type="NCBI Taxonomy" id="3818"/>
    <lineage>
        <taxon>Eukaryota</taxon>
        <taxon>Viridiplantae</taxon>
        <taxon>Streptophyta</taxon>
        <taxon>Embryophyta</taxon>
        <taxon>Tracheophyta</taxon>
        <taxon>Spermatophyta</taxon>
        <taxon>Magnoliopsida</taxon>
        <taxon>eudicotyledons</taxon>
        <taxon>Gunneridae</taxon>
        <taxon>Pentapetalae</taxon>
        <taxon>rosids</taxon>
        <taxon>fabids</taxon>
        <taxon>Fabales</taxon>
        <taxon>Fabaceae</taxon>
        <taxon>Papilionoideae</taxon>
        <taxon>50 kb inversion clade</taxon>
        <taxon>dalbergioids sensu lato</taxon>
        <taxon>Dalbergieae</taxon>
        <taxon>Pterocarpus clade</taxon>
        <taxon>Arachis</taxon>
    </lineage>
</organism>
<dbReference type="Proteomes" id="UP000289738">
    <property type="component" value="Chromosome B08"/>
</dbReference>
<evidence type="ECO:0000313" key="1">
    <source>
        <dbReference type="EMBL" id="RYQ94334.1"/>
    </source>
</evidence>
<comment type="caution">
    <text evidence="1">The sequence shown here is derived from an EMBL/GenBank/DDBJ whole genome shotgun (WGS) entry which is preliminary data.</text>
</comment>
<dbReference type="EMBL" id="SDMP01000018">
    <property type="protein sequence ID" value="RYQ94334.1"/>
    <property type="molecule type" value="Genomic_DNA"/>
</dbReference>
<gene>
    <name evidence="1" type="ORF">Ahy_B08g089221</name>
</gene>
<sequence>MVQKEPSIAVEIETTLTYRENETVENIRIMIRVFWNFYPYIRALRSYKSIVQVDDIHLF</sequence>
<dbReference type="AlphaFoldDB" id="A0A444XXM9"/>